<dbReference type="InterPro" id="IPR032721">
    <property type="entry name" value="Toxin-deaminase"/>
</dbReference>
<organism evidence="3 4">
    <name type="scientific">Trinickia fusca</name>
    <dbReference type="NCBI Taxonomy" id="2419777"/>
    <lineage>
        <taxon>Bacteria</taxon>
        <taxon>Pseudomonadati</taxon>
        <taxon>Pseudomonadota</taxon>
        <taxon>Betaproteobacteria</taxon>
        <taxon>Burkholderiales</taxon>
        <taxon>Burkholderiaceae</taxon>
        <taxon>Trinickia</taxon>
    </lineage>
</organism>
<feature type="compositionally biased region" description="Polar residues" evidence="1">
    <location>
        <begin position="2488"/>
        <end position="2506"/>
    </location>
</feature>
<feature type="region of interest" description="Disordered" evidence="1">
    <location>
        <begin position="2607"/>
        <end position="2634"/>
    </location>
</feature>
<feature type="compositionally biased region" description="Gly residues" evidence="1">
    <location>
        <begin position="2471"/>
        <end position="2480"/>
    </location>
</feature>
<feature type="compositionally biased region" description="Low complexity" evidence="1">
    <location>
        <begin position="2614"/>
        <end position="2633"/>
    </location>
</feature>
<dbReference type="Proteomes" id="UP000280434">
    <property type="component" value="Unassembled WGS sequence"/>
</dbReference>
<dbReference type="SUPFAM" id="SSF51126">
    <property type="entry name" value="Pectin lyase-like"/>
    <property type="match status" value="1"/>
</dbReference>
<dbReference type="Pfam" id="PF13018">
    <property type="entry name" value="ESPR"/>
    <property type="match status" value="1"/>
</dbReference>
<feature type="region of interest" description="Disordered" evidence="1">
    <location>
        <begin position="3284"/>
        <end position="3330"/>
    </location>
</feature>
<evidence type="ECO:0000256" key="1">
    <source>
        <dbReference type="SAM" id="MobiDB-lite"/>
    </source>
</evidence>
<feature type="region of interest" description="Disordered" evidence="1">
    <location>
        <begin position="3076"/>
        <end position="3096"/>
    </location>
</feature>
<feature type="region of interest" description="Disordered" evidence="1">
    <location>
        <begin position="2451"/>
        <end position="2506"/>
    </location>
</feature>
<feature type="region of interest" description="Disordered" evidence="1">
    <location>
        <begin position="2552"/>
        <end position="2572"/>
    </location>
</feature>
<reference evidence="3 4" key="1">
    <citation type="submission" date="2018-10" db="EMBL/GenBank/DDBJ databases">
        <title>Paraburkholderia sp. 7MK8-2, isolated from soil.</title>
        <authorList>
            <person name="Gao Z.-H."/>
            <person name="Qiu L.-H."/>
        </authorList>
    </citation>
    <scope>NUCLEOTIDE SEQUENCE [LARGE SCALE GENOMIC DNA]</scope>
    <source>
        <strain evidence="3 4">7MK8-2</strain>
    </source>
</reference>
<dbReference type="Gene3D" id="2.160.20.10">
    <property type="entry name" value="Single-stranded right-handed beta-helix, Pectin lyase-like"/>
    <property type="match status" value="1"/>
</dbReference>
<dbReference type="InterPro" id="IPR024973">
    <property type="entry name" value="ESPR"/>
</dbReference>
<feature type="domain" description="Filamentous haemagglutinin FhaB/tRNA nuclease CdiA-like TPS" evidence="2">
    <location>
        <begin position="94"/>
        <end position="214"/>
    </location>
</feature>
<dbReference type="InterPro" id="IPR012334">
    <property type="entry name" value="Pectin_lyas_fold"/>
</dbReference>
<dbReference type="NCBIfam" id="TIGR01901">
    <property type="entry name" value="adhes_NPXG"/>
    <property type="match status" value="1"/>
</dbReference>
<sequence length="3901" mass="385647">MNRLCYRVIFNAVRGLWMAVQETAASFGKGRHTGVGAAGRAGRAPLQPFAMLPMQHIAFAALCVFGMQPVLVQAQVIAAPSGASGNKPVVGVTANGVPIVQITTPNAAGLSNNVYTQYNVGSQGLILNNSPGTTQTQQGGYVAGNPYLSSNGARVIVNQVVGGNPSRLLGYTEVAGQQAEVVIANPSGIFCNGCGFINTSRGILTTGTPVFGGTGSLDAFHVTGGAIQIGSAGLNSAGVDQVDLIARSVQVNGKVWANRQLNVVAGANDVNHADLSTHALPADGNQPAVAIDVAQLGGMYAGKIRLVGTEAGVGVNSLGTIEAQSGDIALSSQGKVTLAGSTSASGNVQIQAAGDVSNSGALYAAQSATVGSQGHVTNSGTLAALGSTTVSGASIDSSGGLGAGVDANGHLIGTGNLTVTATGASSMTGQNLAGGSLTASGSSLNLTGAQTVANGSATLTATGAGGDTGNITHTGATLSAGGGARLGATGAVTNDKAQVRAAQLNVNAASLSNRGGQLVQSGSGSSTMTVTGSVDNTQGVIQADGGATLTAANVTNTAGRIVSLNADGLSLNASGQISNAAGTTAQGLVGGVIGGKGNVTVQASSLTNSGTLTAVQALNATVKGSLDNSGGKIETNQLTLSAASLTNEGGTLTQLGTGPTSMTVGNVIDNANGGVIETNSQDLTLAPASLNNNGGTITHAGTGTLTITAGNGAGSFTNAGGTVVGNGRIAVSAAGIQNNSGSIAAGKTLNVSTSGNVDNTQGVIQADGGATLTATNVTNTAGRIVSLNADGLSLNASGQISNAVGTTAQGLAGGVIGGKGNVTVQANSLTNSGTLTAVQALNATVKGSLDNSGGKISGAAVTANASSLKNVHGAITGATVSLTMPQLDNSGGQIETNQLTLSATNLTNEGGTLTQLGTGPMTMTVGNVIDNANGGVIETNSQDLTLAPASLNNNGGTITHAGTGTLTITAGNGAGSLTNVAGKIAGNGQVAISAGGIQNNSGAITASKTLNVSTSGNVDNTQGLLQADGGATLTAANVTNTAGRIVSLNADGLSLSASGQISNAAGTTAQGLVGGVIGGKGNVTVQANSLTNSGTLTALQALNATVKGSLDNSGGKMSGAAVTANASSLKDVHGTITGATVSLTMPQLDNSGGQIETNQLTLSATNLTNEGGTLTQLGTGPMTMTVGNVIDNANGGVIETNSQDLTLAPASLNNNGGTITHAGTGTLTITAGNGAGSLANVAGKIVGHGQVAVSAANLDNTGGSLTARGPLSATVAGALNNTGGVLHSDTNLKATSGAALTNVGGKINVGTATSAGTANTLSLSAASIDNTRGSIQNAGTGATTVSGTNQIVNSNAGGATGMGSITGGGNVTLTTAALSNTQGGQLSGTNLQINAGNLDNTGGLIGNIAHASGDVGISTTGTVNNAGEISASRNLSITTSSLSGGGVYNAGGDVTFNLQGDFSNGPGYQFNAGHSLTFNLPGTFSNSGSLVVFNNLGINASNINNTGALTAGGLLSTHSNTLTNTGSIVGGSVSLNATQTLSNLGTSALIGATDTAGTLELLAPDIENRDDTTATDAQASTTIYGLGKVVLAGGKDASGNYTNANLIRNQSALIQSGGDMEIHADLVTNTRRVVTTTGFTSSVDPALLERYGISMSGCVADPVYAAACSGQDVGWGSVPNPKQIGGVFTEPPHGGQWNSGYQDTTYTGVAVANTIASISPKSQIVAGGNLNASSVGIFQVYWSQLAATGNLAAPKKLDDNSWVGQTAPKVIVTYSGEYHYNNYDNSEHNWQLPFGDAPFVGNRPGGYDQPAPADIHTYALPGYESSVTSNGTISGTGVTINNTGGNAGITPLGLSPGETLTGVGAGTVSGQVRTDTVAGGPAPIAIIHGNAGIGAAGIEGAHAPVAIIRGIPGGGAGGASDPIFGKATALPVLNNLSVPQGGLFKADVAPNAPYLVETNPAFTNLHQWLSSDYYYQQLSFNPAQIHERLGDGFYEQRLVQNQVLSLTGKSVLGNYADTQAEYQALMTSGAKLAKSLSLAPGMGLSAQQVAALTDNVVIMQTQVVDGHSVLVPVVYLAQASRQDMSGGPVIAAKDIDLENTQGFHNSGTIIASDSMTIDAQSIDNKNGKLQSGGLMKLTTKGDIDLTSATVNAGSLGLSADGNLILDTAANTLTQLTADGGYRTTTTLGPSASLHVDGDAVIGTGGNFEQNAASLSVGGDLLTGIKGNWTLGTQLTGEHKVGYGGNGISDTNFTSLIGSSVKVKGTSTLLVDGDLTAIGANLKLDGGGTIVTGGNVSLLASRSTSTAHSNGSDSDYSADIRQADDTVTGTTLKSDHSLAVAAGKDLTITGSTIDLKHGKASLGAAGDVKIGAAAETHFSDVYEQGSHSGFGSHSSHVDHVVETTQLSDGSSISADSVAIESFKKNIAVTGSVIGGSSGVSLTAKAGNIDISAATETDEDSEFHERKQSGFTGASGGVGFGYGSSDQKDQFNGTSITQSQSRSLVGSGAGNVSISAGKDLHIGGSDIIANKAQDDTKDKTGNIAIQAQNITIDPGQDAEQSHEEQSGHSSGISMSIVGTPLDTIRNTRTAASTGKAVQRLQQTSAAVGAGSADAPSVALSFGSSSSSSTTDQSSTVNAGSTILGGGNVSLTAIGGAVTDANGKPLDGDLTVSGSTITAKGIATLEANRNVALQTSTDQSRQNTQSSSSKSSLTIASPGLGDITRWVTGAPNSSGVSSSPYNASRSSDNGNADTTKQTATVVTGSSVAVRSKKGDVNVIGSGIVGTQNVDVIANQGAINVLAGLETNNTHEESSGHQIGSLGSNGTSTGFTVGVSRNHLVQDSAEQMQSKIRSQIVSTEGDVTLNAKRDLTVKGADVSAGQNLTLMGQNVTLDPGTDAQQMSMSQSASQYGTTLALGGLAGNTIATINQSLNQAQQTHDKRLQALYGAQAGLAAYGAYAATAGATSVAANAGASAAANTATSAGTNAATNAKQGAKPTLVKVTVSVGGSSSHAQSQSSAVVNDGTALKAGGDVKIVATGSGAVDANGVPLDGDINSHGTQISGQNVTLNAAHDLNLQSAQDTNQQTSSNSSSGGSVGVGLGIGGEQNGFTIELAANRAKGHAKGNGTTNLDTQVTASQTLSITSGRDTNLRGAEVSGNTVKADVGRDLNVQSPQDTNVYDSQQMSAGVQMSICFPPLCVGQTVSGSANFAQQSIKANYQSVNQQSGIFAGQGGFDVNVGRHTQLDGGAIASTASADKNTLSTQTFGYTNLHNEASYSGESVGFSLSGGMGKSTPDGASFSAPPVQTPSNTAGPSNSAGLGPSGFGAAGTSDSASGTTYAVVSPGTITVRGDTGTGHDSTAGLDRDATHANGSVTNSFNAQKVQDDLAVQQLTVQVGMQAAGDVADALKKRADDRAQKDKVALDEAIKSGDPDAIAKAQQTADASAFEAKLWSEDGGAARTGLHTLVAATGAALGGGSVPGAVLGTIAGDTAGGWANSTFGDTLGGRLLTNIASGTAGALAGWAAGGSGGAWSGANGAFGADLYNRQLHPDEGKKLRDLQKGKSAEEQHKLAAAECALVQCAAGVPDSDPDKAALVQLQNEGQQYTKQQNDLIAAGAFDGYGAADRFNDWYDRNQMSNRLTGAVQGVGSAAVAAGAVGAGCASLVGCGLGAAVATGALDYSKAGFTEMVSGNPTSTYGEQVLESLGMSQYAAGLTYAGLNLGAAAGSVAANNAAAQAAARGVPQSAEAVQAGIKYDLTQQVADLRATLTGSAKTSGNMGVAQINIPGVQQTMAASSQIANPTEAQQALGFVGQVQETFPSSSVWTGGNDPVLLNRSVDSEAKILNNVAAQLGDNTSVSGTINLFTERAPCASCSNVIQQFQEKYPNIKINVMDNGGVVKPTKPGN</sequence>
<dbReference type="EMBL" id="RBZV01000011">
    <property type="protein sequence ID" value="RKP44956.1"/>
    <property type="molecule type" value="Genomic_DNA"/>
</dbReference>
<dbReference type="OrthoDB" id="5666689at2"/>
<dbReference type="Pfam" id="PF13332">
    <property type="entry name" value="Fil_haemagg_2"/>
    <property type="match status" value="4"/>
</dbReference>
<dbReference type="GO" id="GO:0003824">
    <property type="term" value="F:catalytic activity"/>
    <property type="evidence" value="ECO:0007669"/>
    <property type="project" value="UniProtKB-ARBA"/>
</dbReference>
<feature type="region of interest" description="Disordered" evidence="1">
    <location>
        <begin position="2691"/>
        <end position="2755"/>
    </location>
</feature>
<dbReference type="InterPro" id="IPR025157">
    <property type="entry name" value="Hemagglutinin_rpt"/>
</dbReference>
<keyword evidence="4" id="KW-1185">Reference proteome</keyword>
<dbReference type="InterPro" id="IPR008638">
    <property type="entry name" value="FhaB/CdiA-like_TPS"/>
</dbReference>
<feature type="compositionally biased region" description="Polar residues" evidence="1">
    <location>
        <begin position="3303"/>
        <end position="3314"/>
    </location>
</feature>
<dbReference type="Pfam" id="PF14424">
    <property type="entry name" value="Toxin-deaminase"/>
    <property type="match status" value="1"/>
</dbReference>
<feature type="region of interest" description="Disordered" evidence="1">
    <location>
        <begin position="3342"/>
        <end position="3368"/>
    </location>
</feature>
<name>A0A494X994_9BURK</name>
<dbReference type="Pfam" id="PF05860">
    <property type="entry name" value="TPS"/>
    <property type="match status" value="1"/>
</dbReference>
<evidence type="ECO:0000313" key="3">
    <source>
        <dbReference type="EMBL" id="RKP44956.1"/>
    </source>
</evidence>
<dbReference type="InterPro" id="IPR010069">
    <property type="entry name" value="CdiA_FHA1_rpt"/>
</dbReference>
<feature type="compositionally biased region" description="Low complexity" evidence="1">
    <location>
        <begin position="2691"/>
        <end position="2714"/>
    </location>
</feature>
<feature type="compositionally biased region" description="Polar residues" evidence="1">
    <location>
        <begin position="2727"/>
        <end position="2754"/>
    </location>
</feature>
<dbReference type="InterPro" id="IPR011050">
    <property type="entry name" value="Pectin_lyase_fold/virulence"/>
</dbReference>
<accession>A0A494X994</accession>
<gene>
    <name evidence="3" type="ORF">D7S89_21715</name>
</gene>
<comment type="caution">
    <text evidence="3">The sequence shown here is derived from an EMBL/GenBank/DDBJ whole genome shotgun (WGS) entry which is preliminary data.</text>
</comment>
<evidence type="ECO:0000313" key="4">
    <source>
        <dbReference type="Proteomes" id="UP000280434"/>
    </source>
</evidence>
<evidence type="ECO:0000259" key="2">
    <source>
        <dbReference type="SMART" id="SM00912"/>
    </source>
</evidence>
<dbReference type="NCBIfam" id="TIGR01731">
    <property type="entry name" value="fil_hemag_20aa"/>
    <property type="match status" value="27"/>
</dbReference>
<dbReference type="SMART" id="SM00912">
    <property type="entry name" value="Haemagg_act"/>
    <property type="match status" value="1"/>
</dbReference>
<proteinExistence type="predicted"/>
<dbReference type="RefSeq" id="WP_121280909.1">
    <property type="nucleotide sequence ID" value="NZ_RBZV01000011.1"/>
</dbReference>
<protein>
    <submittedName>
        <fullName evidence="3">Filamentous hemagglutinin N-terminal domain-containing protein</fullName>
    </submittedName>
</protein>